<comment type="caution">
    <text evidence="1">The sequence shown here is derived from an EMBL/GenBank/DDBJ whole genome shotgun (WGS) entry which is preliminary data.</text>
</comment>
<proteinExistence type="predicted"/>
<accession>A0ABD0NQH9</accession>
<dbReference type="AlphaFoldDB" id="A0ABD0NQH9"/>
<protein>
    <submittedName>
        <fullName evidence="1">Uncharacterized protein</fullName>
    </submittedName>
</protein>
<sequence>PAARLLYWLGAVPGQRFTQHHRPVVAWLAADHWADAFSQPDECCEQRGQAERT</sequence>
<name>A0ABD0NQH9_CIRMR</name>
<evidence type="ECO:0000313" key="1">
    <source>
        <dbReference type="EMBL" id="KAL0164183.1"/>
    </source>
</evidence>
<dbReference type="EMBL" id="JAMKFB020000020">
    <property type="protein sequence ID" value="KAL0164183.1"/>
    <property type="molecule type" value="Genomic_DNA"/>
</dbReference>
<reference evidence="1 2" key="1">
    <citation type="submission" date="2024-05" db="EMBL/GenBank/DDBJ databases">
        <title>Genome sequencing and assembly of Indian major carp, Cirrhinus mrigala (Hamilton, 1822).</title>
        <authorList>
            <person name="Mohindra V."/>
            <person name="Chowdhury L.M."/>
            <person name="Lal K."/>
            <person name="Jena J.K."/>
        </authorList>
    </citation>
    <scope>NUCLEOTIDE SEQUENCE [LARGE SCALE GENOMIC DNA]</scope>
    <source>
        <strain evidence="1">CM1030</strain>
        <tissue evidence="1">Blood</tissue>
    </source>
</reference>
<feature type="non-terminal residue" evidence="1">
    <location>
        <position position="53"/>
    </location>
</feature>
<organism evidence="1 2">
    <name type="scientific">Cirrhinus mrigala</name>
    <name type="common">Mrigala</name>
    <dbReference type="NCBI Taxonomy" id="683832"/>
    <lineage>
        <taxon>Eukaryota</taxon>
        <taxon>Metazoa</taxon>
        <taxon>Chordata</taxon>
        <taxon>Craniata</taxon>
        <taxon>Vertebrata</taxon>
        <taxon>Euteleostomi</taxon>
        <taxon>Actinopterygii</taxon>
        <taxon>Neopterygii</taxon>
        <taxon>Teleostei</taxon>
        <taxon>Ostariophysi</taxon>
        <taxon>Cypriniformes</taxon>
        <taxon>Cyprinidae</taxon>
        <taxon>Labeoninae</taxon>
        <taxon>Labeonini</taxon>
        <taxon>Cirrhinus</taxon>
    </lineage>
</organism>
<evidence type="ECO:0000313" key="2">
    <source>
        <dbReference type="Proteomes" id="UP001529510"/>
    </source>
</evidence>
<keyword evidence="2" id="KW-1185">Reference proteome</keyword>
<feature type="non-terminal residue" evidence="1">
    <location>
        <position position="1"/>
    </location>
</feature>
<dbReference type="Proteomes" id="UP001529510">
    <property type="component" value="Unassembled WGS sequence"/>
</dbReference>
<gene>
    <name evidence="1" type="ORF">M9458_039936</name>
</gene>